<comment type="caution">
    <text evidence="2">The sequence shown here is derived from an EMBL/GenBank/DDBJ whole genome shotgun (WGS) entry which is preliminary data.</text>
</comment>
<dbReference type="Proteomes" id="UP000886043">
    <property type="component" value="Unassembled WGS sequence"/>
</dbReference>
<dbReference type="InterPro" id="IPR018631">
    <property type="entry name" value="AAA-ATPase-like_dom"/>
</dbReference>
<gene>
    <name evidence="2" type="ORF">ENJ40_09520</name>
</gene>
<feature type="domain" description="AAA-ATPase-like" evidence="1">
    <location>
        <begin position="18"/>
        <end position="218"/>
    </location>
</feature>
<evidence type="ECO:0000259" key="1">
    <source>
        <dbReference type="Pfam" id="PF09820"/>
    </source>
</evidence>
<dbReference type="SUPFAM" id="SSF52540">
    <property type="entry name" value="P-loop containing nucleoside triphosphate hydrolases"/>
    <property type="match status" value="1"/>
</dbReference>
<proteinExistence type="predicted"/>
<organism evidence="2">
    <name type="scientific">Thermosulfurimonas dismutans</name>
    <dbReference type="NCBI Taxonomy" id="999894"/>
    <lineage>
        <taxon>Bacteria</taxon>
        <taxon>Pseudomonadati</taxon>
        <taxon>Thermodesulfobacteriota</taxon>
        <taxon>Thermodesulfobacteria</taxon>
        <taxon>Thermodesulfobacteriales</taxon>
        <taxon>Thermodesulfobacteriaceae</taxon>
        <taxon>Thermosulfurimonas</taxon>
    </lineage>
</organism>
<dbReference type="PANTHER" id="PTHR34825">
    <property type="entry name" value="CONSERVED PROTEIN, WITH A WEAK D-GALACTARATE DEHYDRATASE/ALTRONATE HYDROLASE DOMAIN"/>
    <property type="match status" value="1"/>
</dbReference>
<dbReference type="InterPro" id="IPR012547">
    <property type="entry name" value="PDDEXK_9"/>
</dbReference>
<evidence type="ECO:0000313" key="2">
    <source>
        <dbReference type="EMBL" id="HFC98673.1"/>
    </source>
</evidence>
<reference evidence="2" key="1">
    <citation type="journal article" date="2020" name="mSystems">
        <title>Genome- and Community-Level Interaction Insights into Carbon Utilization and Element Cycling Functions of Hydrothermarchaeota in Hydrothermal Sediment.</title>
        <authorList>
            <person name="Zhou Z."/>
            <person name="Liu Y."/>
            <person name="Xu W."/>
            <person name="Pan J."/>
            <person name="Luo Z.H."/>
            <person name="Li M."/>
        </authorList>
    </citation>
    <scope>NUCLEOTIDE SEQUENCE [LARGE SCALE GENOMIC DNA]</scope>
    <source>
        <strain evidence="2">HyVt-483</strain>
    </source>
</reference>
<dbReference type="AlphaFoldDB" id="A0A7C3CUE4"/>
<accession>A0A7C3CUE4</accession>
<dbReference type="PANTHER" id="PTHR34825:SF1">
    <property type="entry name" value="AAA-ATPASE-LIKE DOMAIN-CONTAINING PROTEIN"/>
    <property type="match status" value="1"/>
</dbReference>
<sequence>MVNPKIRDIMVLMRRLPLDTSSFKQIRERGWVYVDKTPWIHRLVTEGICYFLSRPRRFGKSLTVNTLKELFRGNRKLFEGLYIHDKWDFTEHPVLIFDFNEISHENAENLKRGLQYRLTTYAEDYGVDLPEGDLRERFDRLIKALYRKTGRPVVVLVDEYDKPILDHLGLGEERMHIARQNREILKNFFGVLKGAGVVDELAFVFVTGVSSFTKVSIFSEWNNLVDITLHPDFADFLGYTEEEMVRFFPEHLDRLCEEKGFKGREECLSEIRFWYNGYRFSPRRDLRVYNPISVMYCLSWRSFENFWFRTGTPTFLVNWLKEKPWRIPELERFPVGAEFLEAFDLENLRVEAVLYQAGYLTIGEVRDEEWVLTYPNREVRRSFQGILLQGLCDWETRPRVLADELGRAIRRLDWDAVREILNDILSYIPHSLYARADERFFHTVFYLALALSGYRAESEVLTHRGRLDMAVRYEGEGRVFVFEFKAGVSAEEALKQIEARGYADRFRARGLSVIGVGVSFDPAERRVLDISVRASS</sequence>
<protein>
    <recommendedName>
        <fullName evidence="1">AAA-ATPase-like domain-containing protein</fullName>
    </recommendedName>
</protein>
<dbReference type="Pfam" id="PF09820">
    <property type="entry name" value="AAA-ATPase_like"/>
    <property type="match status" value="1"/>
</dbReference>
<name>A0A7C3CUE4_9BACT</name>
<dbReference type="EMBL" id="DRMH01000132">
    <property type="protein sequence ID" value="HFC98673.1"/>
    <property type="molecule type" value="Genomic_DNA"/>
</dbReference>
<dbReference type="InterPro" id="IPR027417">
    <property type="entry name" value="P-loop_NTPase"/>
</dbReference>
<dbReference type="Pfam" id="PF08011">
    <property type="entry name" value="PDDEXK_9"/>
    <property type="match status" value="1"/>
</dbReference>